<feature type="transmembrane region" description="Helical" evidence="12">
    <location>
        <begin position="57"/>
        <end position="81"/>
    </location>
</feature>
<dbReference type="PROSITE" id="PS00605">
    <property type="entry name" value="ATPASE_C"/>
    <property type="match status" value="1"/>
</dbReference>
<dbReference type="InterPro" id="IPR002379">
    <property type="entry name" value="ATPase_proteolipid_c-like_dom"/>
</dbReference>
<evidence type="ECO:0000313" key="15">
    <source>
        <dbReference type="Proteomes" id="UP000295325"/>
    </source>
</evidence>
<dbReference type="GO" id="GO:0008289">
    <property type="term" value="F:lipid binding"/>
    <property type="evidence" value="ECO:0007669"/>
    <property type="project" value="UniProtKB-KW"/>
</dbReference>
<dbReference type="Proteomes" id="UP000295325">
    <property type="component" value="Unassembled WGS sequence"/>
</dbReference>
<evidence type="ECO:0000256" key="8">
    <source>
        <dbReference type="ARBA" id="ARBA00023065"/>
    </source>
</evidence>
<keyword evidence="7 12" id="KW-1133">Transmembrane helix</keyword>
<evidence type="ECO:0000313" key="14">
    <source>
        <dbReference type="EMBL" id="TDT62389.1"/>
    </source>
</evidence>
<evidence type="ECO:0000256" key="11">
    <source>
        <dbReference type="ARBA" id="ARBA00023310"/>
    </source>
</evidence>
<evidence type="ECO:0000256" key="3">
    <source>
        <dbReference type="ARBA" id="ARBA00022448"/>
    </source>
</evidence>
<dbReference type="InterPro" id="IPR005953">
    <property type="entry name" value="ATP_synth_csu_bac/chlpt"/>
</dbReference>
<keyword evidence="10 12" id="KW-0472">Membrane</keyword>
<evidence type="ECO:0000256" key="7">
    <source>
        <dbReference type="ARBA" id="ARBA00022989"/>
    </source>
</evidence>
<keyword evidence="9 12" id="KW-0446">Lipid-binding</keyword>
<feature type="domain" description="V-ATPase proteolipid subunit C-like" evidence="13">
    <location>
        <begin position="16"/>
        <end position="78"/>
    </location>
</feature>
<name>A0A4R7KTB8_9CLOT</name>
<evidence type="ECO:0000256" key="1">
    <source>
        <dbReference type="ARBA" id="ARBA00004141"/>
    </source>
</evidence>
<comment type="similarity">
    <text evidence="2 12">Belongs to the ATPase C chain family.</text>
</comment>
<dbReference type="PANTHER" id="PTHR10031">
    <property type="entry name" value="ATP SYNTHASE LIPID-BINDING PROTEIN, MITOCHONDRIAL"/>
    <property type="match status" value="1"/>
</dbReference>
<keyword evidence="5 12" id="KW-0812">Transmembrane</keyword>
<keyword evidence="3 12" id="KW-0813">Transport</keyword>
<evidence type="ECO:0000256" key="9">
    <source>
        <dbReference type="ARBA" id="ARBA00023121"/>
    </source>
</evidence>
<evidence type="ECO:0000256" key="2">
    <source>
        <dbReference type="ARBA" id="ARBA00006704"/>
    </source>
</evidence>
<comment type="function">
    <text evidence="12">F(1)F(0) ATP synthase produces ATP from ADP in the presence of a proton or sodium gradient. F-type ATPases consist of two structural domains, F(1) containing the extramembraneous catalytic core and F(0) containing the membrane proton channel, linked together by a central stalk and a peripheral stalk. During catalysis, ATP synthesis in the catalytic domain of F(1) is coupled via a rotary mechanism of the central stalk subunits to proton translocation.</text>
</comment>
<evidence type="ECO:0000256" key="4">
    <source>
        <dbReference type="ARBA" id="ARBA00022547"/>
    </source>
</evidence>
<dbReference type="Pfam" id="PF00137">
    <property type="entry name" value="ATP-synt_C"/>
    <property type="match status" value="1"/>
</dbReference>
<accession>A0A4R7KTB8</accession>
<feature type="site" description="Reversibly protonated during proton transport" evidence="12">
    <location>
        <position position="65"/>
    </location>
</feature>
<keyword evidence="6 12" id="KW-0375">Hydrogen ion transport</keyword>
<dbReference type="HAMAP" id="MF_01396">
    <property type="entry name" value="ATP_synth_c_bact"/>
    <property type="match status" value="1"/>
</dbReference>
<sequence length="84" mass="8333">MQGIDPRAFVLGLSAIGAGIAALAGFGAGIGTGIATGKAVEAIARQPEAKNDIVNTLIIGSAFSEATAIYGLLVAIILLLIKIV</sequence>
<dbReference type="EMBL" id="SOAZ01000004">
    <property type="protein sequence ID" value="TDT62389.1"/>
    <property type="molecule type" value="Genomic_DNA"/>
</dbReference>
<keyword evidence="4 12" id="KW-0138">CF(0)</keyword>
<keyword evidence="15" id="KW-1185">Reference proteome</keyword>
<gene>
    <name evidence="12" type="primary">atpE</name>
    <name evidence="14" type="ORF">EDD71_104114</name>
</gene>
<dbReference type="NCBIfam" id="TIGR01260">
    <property type="entry name" value="ATP_synt_c"/>
    <property type="match status" value="1"/>
</dbReference>
<dbReference type="GO" id="GO:0005886">
    <property type="term" value="C:plasma membrane"/>
    <property type="evidence" value="ECO:0007669"/>
    <property type="project" value="UniProtKB-SubCell"/>
</dbReference>
<reference evidence="14 15" key="1">
    <citation type="submission" date="2019-03" db="EMBL/GenBank/DDBJ databases">
        <title>Genomic Encyclopedia of Type Strains, Phase IV (KMG-IV): sequencing the most valuable type-strain genomes for metagenomic binning, comparative biology and taxonomic classification.</title>
        <authorList>
            <person name="Goeker M."/>
        </authorList>
    </citation>
    <scope>NUCLEOTIDE SEQUENCE [LARGE SCALE GENOMIC DNA]</scope>
    <source>
        <strain evidence="14 15">DSM 24455</strain>
    </source>
</reference>
<dbReference type="GO" id="GO:0045259">
    <property type="term" value="C:proton-transporting ATP synthase complex"/>
    <property type="evidence" value="ECO:0007669"/>
    <property type="project" value="UniProtKB-KW"/>
</dbReference>
<evidence type="ECO:0000256" key="5">
    <source>
        <dbReference type="ARBA" id="ARBA00022692"/>
    </source>
</evidence>
<keyword evidence="8 12" id="KW-0406">Ion transport</keyword>
<protein>
    <recommendedName>
        <fullName evidence="12">ATP synthase subunit c</fullName>
    </recommendedName>
    <alternativeName>
        <fullName evidence="12">ATP synthase F(0) sector subunit c</fullName>
    </alternativeName>
    <alternativeName>
        <fullName evidence="12">F-type ATPase subunit c</fullName>
        <shortName evidence="12">F-ATPase subunit c</shortName>
    </alternativeName>
    <alternativeName>
        <fullName evidence="12">Lipid-binding protein</fullName>
    </alternativeName>
</protein>
<dbReference type="SUPFAM" id="SSF81333">
    <property type="entry name" value="F1F0 ATP synthase subunit C"/>
    <property type="match status" value="1"/>
</dbReference>
<keyword evidence="12" id="KW-1003">Cell membrane</keyword>
<dbReference type="PANTHER" id="PTHR10031:SF0">
    <property type="entry name" value="ATPASE PROTEIN 9"/>
    <property type="match status" value="1"/>
</dbReference>
<feature type="transmembrane region" description="Helical" evidence="12">
    <location>
        <begin position="9"/>
        <end position="37"/>
    </location>
</feature>
<dbReference type="InterPro" id="IPR035921">
    <property type="entry name" value="F/V-ATP_Csub_sf"/>
</dbReference>
<proteinExistence type="inferred from homology"/>
<evidence type="ECO:0000256" key="6">
    <source>
        <dbReference type="ARBA" id="ARBA00022781"/>
    </source>
</evidence>
<dbReference type="InterPro" id="IPR020537">
    <property type="entry name" value="ATP_synth_F0_csu_DDCD_BS"/>
</dbReference>
<evidence type="ECO:0000259" key="13">
    <source>
        <dbReference type="Pfam" id="PF00137"/>
    </source>
</evidence>
<dbReference type="InterPro" id="IPR000454">
    <property type="entry name" value="ATP_synth_F0_csu"/>
</dbReference>
<comment type="function">
    <text evidence="12">Key component of the F(0) channel; it plays a direct role in translocation across the membrane. A homomeric c-ring of between 10-14 subunits forms the central stalk rotor element with the F(1) delta and epsilon subunits.</text>
</comment>
<dbReference type="Gene3D" id="1.20.120.610">
    <property type="entry name" value="lithium bound rotor ring of v- atpase"/>
    <property type="match status" value="1"/>
</dbReference>
<comment type="subcellular location">
    <subcellularLocation>
        <location evidence="12">Cell membrane</location>
        <topology evidence="12">Multi-pass membrane protein</topology>
    </subcellularLocation>
    <subcellularLocation>
        <location evidence="1">Membrane</location>
        <topology evidence="1">Multi-pass membrane protein</topology>
    </subcellularLocation>
</comment>
<dbReference type="GO" id="GO:0046933">
    <property type="term" value="F:proton-transporting ATP synthase activity, rotational mechanism"/>
    <property type="evidence" value="ECO:0007669"/>
    <property type="project" value="UniProtKB-UniRule"/>
</dbReference>
<comment type="caution">
    <text evidence="14">The sequence shown here is derived from an EMBL/GenBank/DDBJ whole genome shotgun (WGS) entry which is preliminary data.</text>
</comment>
<dbReference type="PRINTS" id="PR00124">
    <property type="entry name" value="ATPASEC"/>
</dbReference>
<dbReference type="AlphaFoldDB" id="A0A4R7KTB8"/>
<evidence type="ECO:0000256" key="10">
    <source>
        <dbReference type="ARBA" id="ARBA00023136"/>
    </source>
</evidence>
<keyword evidence="11 12" id="KW-0066">ATP synthesis</keyword>
<dbReference type="GO" id="GO:0033177">
    <property type="term" value="C:proton-transporting two-sector ATPase complex, proton-transporting domain"/>
    <property type="evidence" value="ECO:0007669"/>
    <property type="project" value="InterPro"/>
</dbReference>
<organism evidence="14 15">
    <name type="scientific">Fonticella tunisiensis</name>
    <dbReference type="NCBI Taxonomy" id="1096341"/>
    <lineage>
        <taxon>Bacteria</taxon>
        <taxon>Bacillati</taxon>
        <taxon>Bacillota</taxon>
        <taxon>Clostridia</taxon>
        <taxon>Eubacteriales</taxon>
        <taxon>Clostridiaceae</taxon>
        <taxon>Fonticella</taxon>
    </lineage>
</organism>
<evidence type="ECO:0000256" key="12">
    <source>
        <dbReference type="HAMAP-Rule" id="MF_01396"/>
    </source>
</evidence>